<accession>A0A6N4RCY5</accession>
<gene>
    <name evidence="1" type="ORF">DI628_08635</name>
</gene>
<dbReference type="EMBL" id="VAFM01000002">
    <property type="protein sequence ID" value="TKW60940.1"/>
    <property type="molecule type" value="Genomic_DNA"/>
</dbReference>
<sequence>MRMRLTLLTLALVAQVAGVWADTLVWRSPTKPLTIGLSTGDYTQVMFPEPIKAVTLENPSYIDGKPLDGYNGQAIMFQSLLPKMATRGFFVGQSGNTYILILTTDVPYRTYIEIVDGVAMKQLKETVASKMGPHDLIRAMAQDVDVPGITRETYVVPNWFRGSGMTFDLSEIWQSPTMTGLVVHVRNENPVPNEVNLPAIVIPKTSEWGNLRFASMENLRLAPAGQPNDKGVLLLVFLR</sequence>
<dbReference type="Proteomes" id="UP000320948">
    <property type="component" value="Unassembled WGS sequence"/>
</dbReference>
<organism evidence="1 2">
    <name type="scientific">Blastochloris viridis</name>
    <name type="common">Rhodopseudomonas viridis</name>
    <dbReference type="NCBI Taxonomy" id="1079"/>
    <lineage>
        <taxon>Bacteria</taxon>
        <taxon>Pseudomonadati</taxon>
        <taxon>Pseudomonadota</taxon>
        <taxon>Alphaproteobacteria</taxon>
        <taxon>Hyphomicrobiales</taxon>
        <taxon>Blastochloridaceae</taxon>
        <taxon>Blastochloris</taxon>
    </lineage>
</organism>
<name>A0A6N4RCY5_BLAVI</name>
<evidence type="ECO:0000313" key="2">
    <source>
        <dbReference type="Proteomes" id="UP000320948"/>
    </source>
</evidence>
<reference evidence="1 2" key="1">
    <citation type="journal article" date="2017" name="Nat. Commun.">
        <title>In situ click chemistry generation of cyclooxygenase-2 inhibitors.</title>
        <authorList>
            <person name="Bhardwaj A."/>
            <person name="Kaur J."/>
            <person name="Wuest M."/>
            <person name="Wuest F."/>
        </authorList>
    </citation>
    <scope>NUCLEOTIDE SEQUENCE [LARGE SCALE GENOMIC DNA]</scope>
    <source>
        <strain evidence="1">S2_018_000_R2_106</strain>
    </source>
</reference>
<protein>
    <recommendedName>
        <fullName evidence="3">Conjugal transfer protein TraK</fullName>
    </recommendedName>
</protein>
<evidence type="ECO:0008006" key="3">
    <source>
        <dbReference type="Google" id="ProtNLM"/>
    </source>
</evidence>
<proteinExistence type="predicted"/>
<evidence type="ECO:0000313" key="1">
    <source>
        <dbReference type="EMBL" id="TKW60940.1"/>
    </source>
</evidence>
<dbReference type="AlphaFoldDB" id="A0A6N4RCY5"/>
<comment type="caution">
    <text evidence="1">The sequence shown here is derived from an EMBL/GenBank/DDBJ whole genome shotgun (WGS) entry which is preliminary data.</text>
</comment>